<name>J9GCR2_9ZZZZ</name>
<dbReference type="EMBL" id="AMCI01001736">
    <property type="protein sequence ID" value="EJX04659.1"/>
    <property type="molecule type" value="Genomic_DNA"/>
</dbReference>
<organism evidence="1">
    <name type="scientific">gut metagenome</name>
    <dbReference type="NCBI Taxonomy" id="749906"/>
    <lineage>
        <taxon>unclassified sequences</taxon>
        <taxon>metagenomes</taxon>
        <taxon>organismal metagenomes</taxon>
    </lineage>
</organism>
<comment type="caution">
    <text evidence="1">The sequence shown here is derived from an EMBL/GenBank/DDBJ whole genome shotgun (WGS) entry which is preliminary data.</text>
</comment>
<protein>
    <submittedName>
        <fullName evidence="1">Uncharacterized protein</fullName>
    </submittedName>
</protein>
<sequence length="36" mass="4162">MKCLFLLLVLEIYLQNPQNKDTTVSTKALQVVKNRV</sequence>
<dbReference type="AlphaFoldDB" id="J9GCR2"/>
<evidence type="ECO:0000313" key="1">
    <source>
        <dbReference type="EMBL" id="EJX04659.1"/>
    </source>
</evidence>
<accession>J9GCR2</accession>
<proteinExistence type="predicted"/>
<reference evidence="1" key="1">
    <citation type="journal article" date="2012" name="PLoS ONE">
        <title>Gene sets for utilization of primary and secondary nutrition supplies in the distal gut of endangered iberian lynx.</title>
        <authorList>
            <person name="Alcaide M."/>
            <person name="Messina E."/>
            <person name="Richter M."/>
            <person name="Bargiela R."/>
            <person name="Peplies J."/>
            <person name="Huws S.A."/>
            <person name="Newbold C.J."/>
            <person name="Golyshin P.N."/>
            <person name="Simon M.A."/>
            <person name="Lopez G."/>
            <person name="Yakimov M.M."/>
            <person name="Ferrer M."/>
        </authorList>
    </citation>
    <scope>NUCLEOTIDE SEQUENCE</scope>
</reference>
<gene>
    <name evidence="1" type="ORF">EVA_07236</name>
</gene>